<name>A0A811RZ06_9POAL</name>
<dbReference type="Proteomes" id="UP000604825">
    <property type="component" value="Unassembled WGS sequence"/>
</dbReference>
<comment type="caution">
    <text evidence="1">The sequence shown here is derived from an EMBL/GenBank/DDBJ whole genome shotgun (WGS) entry which is preliminary data.</text>
</comment>
<dbReference type="EMBL" id="CAJGYO010000017">
    <property type="protein sequence ID" value="CAD6334320.1"/>
    <property type="molecule type" value="Genomic_DNA"/>
</dbReference>
<sequence length="237" mass="24179">MVTENGRSGDDNFMIIIHDDDDDTNPLIAIAGSRGAPGPAPDAAATLPAEAVATPAPPAPHGSAESMNIGGAPPAASTAALTILPPPASVALVTITRAPLATIVSVATQTAPDHLVNGNNGSSEASARYTYGGNGKVVARYSNGCGKSLASYGNVDYGKGVASYSEVGYGSKGLAGCSSGSHTPTTHLLPLEVRATKAMARCIVTLSVRTRSSPHPRHRESTLLVITGSWRRRARQS</sequence>
<keyword evidence="2" id="KW-1185">Reference proteome</keyword>
<reference evidence="1" key="1">
    <citation type="submission" date="2020-10" db="EMBL/GenBank/DDBJ databases">
        <authorList>
            <person name="Han B."/>
            <person name="Lu T."/>
            <person name="Zhao Q."/>
            <person name="Huang X."/>
            <person name="Zhao Y."/>
        </authorList>
    </citation>
    <scope>NUCLEOTIDE SEQUENCE</scope>
</reference>
<proteinExistence type="predicted"/>
<gene>
    <name evidence="1" type="ORF">NCGR_LOCUS58418</name>
</gene>
<evidence type="ECO:0000313" key="1">
    <source>
        <dbReference type="EMBL" id="CAD6334320.1"/>
    </source>
</evidence>
<dbReference type="AlphaFoldDB" id="A0A811RZ06"/>
<accession>A0A811RZ06</accession>
<protein>
    <submittedName>
        <fullName evidence="1">Uncharacterized protein</fullName>
    </submittedName>
</protein>
<organism evidence="1 2">
    <name type="scientific">Miscanthus lutarioriparius</name>
    <dbReference type="NCBI Taxonomy" id="422564"/>
    <lineage>
        <taxon>Eukaryota</taxon>
        <taxon>Viridiplantae</taxon>
        <taxon>Streptophyta</taxon>
        <taxon>Embryophyta</taxon>
        <taxon>Tracheophyta</taxon>
        <taxon>Spermatophyta</taxon>
        <taxon>Magnoliopsida</taxon>
        <taxon>Liliopsida</taxon>
        <taxon>Poales</taxon>
        <taxon>Poaceae</taxon>
        <taxon>PACMAD clade</taxon>
        <taxon>Panicoideae</taxon>
        <taxon>Andropogonodae</taxon>
        <taxon>Andropogoneae</taxon>
        <taxon>Saccharinae</taxon>
        <taxon>Miscanthus</taxon>
    </lineage>
</organism>
<evidence type="ECO:0000313" key="2">
    <source>
        <dbReference type="Proteomes" id="UP000604825"/>
    </source>
</evidence>